<reference evidence="1" key="1">
    <citation type="submission" date="2019-08" db="EMBL/GenBank/DDBJ databases">
        <authorList>
            <person name="Kucharzyk K."/>
            <person name="Murdoch R.W."/>
            <person name="Higgins S."/>
            <person name="Loffler F."/>
        </authorList>
    </citation>
    <scope>NUCLEOTIDE SEQUENCE</scope>
</reference>
<gene>
    <name evidence="1" type="ORF">SDC9_204807</name>
</gene>
<dbReference type="AlphaFoldDB" id="A0A645JC48"/>
<comment type="caution">
    <text evidence="1">The sequence shown here is derived from an EMBL/GenBank/DDBJ whole genome shotgun (WGS) entry which is preliminary data.</text>
</comment>
<name>A0A645JC48_9ZZZZ</name>
<protein>
    <submittedName>
        <fullName evidence="1">Uncharacterized protein</fullName>
    </submittedName>
</protein>
<accession>A0A645JC48</accession>
<organism evidence="1">
    <name type="scientific">bioreactor metagenome</name>
    <dbReference type="NCBI Taxonomy" id="1076179"/>
    <lineage>
        <taxon>unclassified sequences</taxon>
        <taxon>metagenomes</taxon>
        <taxon>ecological metagenomes</taxon>
    </lineage>
</organism>
<evidence type="ECO:0000313" key="1">
    <source>
        <dbReference type="EMBL" id="MPN57113.1"/>
    </source>
</evidence>
<sequence>MPMCRWRLSLSTRRVLHKAVCHEQRNTRCLSLCRRPTFRLRPMICSRPREWIASAFSSRAGSGYCEEAQIPAEQTDQVCSSPFISTRRPARLLASASRYRFPKRQIRQLSITRSLGPFGRMEPWEIGVSARRH</sequence>
<dbReference type="EMBL" id="VSSQ01128269">
    <property type="protein sequence ID" value="MPN57113.1"/>
    <property type="molecule type" value="Genomic_DNA"/>
</dbReference>
<proteinExistence type="predicted"/>